<feature type="domain" description="Phosphatidic acid phosphatase type 2/haloperoxidase" evidence="2">
    <location>
        <begin position="54"/>
        <end position="166"/>
    </location>
</feature>
<feature type="transmembrane region" description="Helical" evidence="1">
    <location>
        <begin position="127"/>
        <end position="145"/>
    </location>
</feature>
<evidence type="ECO:0000313" key="3">
    <source>
        <dbReference type="EMBL" id="OHA85265.1"/>
    </source>
</evidence>
<dbReference type="Gene3D" id="1.20.144.10">
    <property type="entry name" value="Phosphatidic acid phosphatase type 2/haloperoxidase"/>
    <property type="match status" value="1"/>
</dbReference>
<organism evidence="3 4">
    <name type="scientific">Candidatus Yonathbacteria bacterium RIFOXYD1_FULL_52_36</name>
    <dbReference type="NCBI Taxonomy" id="1802730"/>
    <lineage>
        <taxon>Bacteria</taxon>
        <taxon>Candidatus Yonathiibacteriota</taxon>
    </lineage>
</organism>
<name>A0A1G2SJM1_9BACT</name>
<dbReference type="Pfam" id="PF01569">
    <property type="entry name" value="PAP2"/>
    <property type="match status" value="1"/>
</dbReference>
<evidence type="ECO:0000259" key="2">
    <source>
        <dbReference type="SMART" id="SM00014"/>
    </source>
</evidence>
<gene>
    <name evidence="3" type="ORF">A2591_03795</name>
</gene>
<keyword evidence="1" id="KW-0472">Membrane</keyword>
<dbReference type="AlphaFoldDB" id="A0A1G2SJM1"/>
<dbReference type="InterPro" id="IPR036938">
    <property type="entry name" value="PAP2/HPO_sf"/>
</dbReference>
<comment type="caution">
    <text evidence="3">The sequence shown here is derived from an EMBL/GenBank/DDBJ whole genome shotgun (WGS) entry which is preliminary data.</text>
</comment>
<keyword evidence="1" id="KW-1133">Transmembrane helix</keyword>
<feature type="transmembrane region" description="Helical" evidence="1">
    <location>
        <begin position="151"/>
        <end position="169"/>
    </location>
</feature>
<protein>
    <recommendedName>
        <fullName evidence="2">Phosphatidic acid phosphatase type 2/haloperoxidase domain-containing protein</fullName>
    </recommendedName>
</protein>
<dbReference type="PANTHER" id="PTHR14969:SF13">
    <property type="entry name" value="AT30094P"/>
    <property type="match status" value="1"/>
</dbReference>
<dbReference type="PANTHER" id="PTHR14969">
    <property type="entry name" value="SPHINGOSINE-1-PHOSPHATE PHOSPHOHYDROLASE"/>
    <property type="match status" value="1"/>
</dbReference>
<feature type="transmembrane region" description="Helical" evidence="1">
    <location>
        <begin position="55"/>
        <end position="72"/>
    </location>
</feature>
<reference evidence="3 4" key="1">
    <citation type="journal article" date="2016" name="Nat. Commun.">
        <title>Thousands of microbial genomes shed light on interconnected biogeochemical processes in an aquifer system.</title>
        <authorList>
            <person name="Anantharaman K."/>
            <person name="Brown C.T."/>
            <person name="Hug L.A."/>
            <person name="Sharon I."/>
            <person name="Castelle C.J."/>
            <person name="Probst A.J."/>
            <person name="Thomas B.C."/>
            <person name="Singh A."/>
            <person name="Wilkins M.J."/>
            <person name="Karaoz U."/>
            <person name="Brodie E.L."/>
            <person name="Williams K.H."/>
            <person name="Hubbard S.S."/>
            <person name="Banfield J.F."/>
        </authorList>
    </citation>
    <scope>NUCLEOTIDE SEQUENCE [LARGE SCALE GENOMIC DNA]</scope>
</reference>
<sequence length="185" mass="20020">MNDSLFHVLNGLAGRSEAGDTLIIFLTNPFAYLVAVILVIFFFHHKDEGGGVRDGVVILSAAMLSWFLALALKEFFAEPRPFVALEDITPLISVSALDGSGAFPSGHTAFFASVVGSLYFYHRRAAYWFAAVPLLIGFARVAAGVHFPIDILGGYLLGLAIGFGVYAFYHMRTDSPSGREREGAL</sequence>
<evidence type="ECO:0000256" key="1">
    <source>
        <dbReference type="SAM" id="Phobius"/>
    </source>
</evidence>
<dbReference type="GO" id="GO:0042392">
    <property type="term" value="F:sphingosine-1-phosphate phosphatase activity"/>
    <property type="evidence" value="ECO:0007669"/>
    <property type="project" value="TreeGrafter"/>
</dbReference>
<keyword evidence="1" id="KW-0812">Transmembrane</keyword>
<dbReference type="SUPFAM" id="SSF48317">
    <property type="entry name" value="Acid phosphatase/Vanadium-dependent haloperoxidase"/>
    <property type="match status" value="1"/>
</dbReference>
<dbReference type="STRING" id="1802730.A2591_03795"/>
<dbReference type="EMBL" id="MHUZ01000027">
    <property type="protein sequence ID" value="OHA85265.1"/>
    <property type="molecule type" value="Genomic_DNA"/>
</dbReference>
<evidence type="ECO:0000313" key="4">
    <source>
        <dbReference type="Proteomes" id="UP000178168"/>
    </source>
</evidence>
<feature type="transmembrane region" description="Helical" evidence="1">
    <location>
        <begin position="22"/>
        <end position="43"/>
    </location>
</feature>
<dbReference type="InterPro" id="IPR000326">
    <property type="entry name" value="PAP2/HPO"/>
</dbReference>
<proteinExistence type="predicted"/>
<dbReference type="SMART" id="SM00014">
    <property type="entry name" value="acidPPc"/>
    <property type="match status" value="1"/>
</dbReference>
<feature type="transmembrane region" description="Helical" evidence="1">
    <location>
        <begin position="101"/>
        <end position="120"/>
    </location>
</feature>
<accession>A0A1G2SJM1</accession>
<dbReference type="Proteomes" id="UP000178168">
    <property type="component" value="Unassembled WGS sequence"/>
</dbReference>